<reference evidence="1" key="1">
    <citation type="submission" date="2019-11" db="EMBL/GenBank/DDBJ databases">
        <authorList>
            <person name="Feng L."/>
        </authorList>
    </citation>
    <scope>NUCLEOTIDE SEQUENCE</scope>
    <source>
        <strain evidence="1">AMuciniphilaLFYP55</strain>
    </source>
</reference>
<name>A0A6N2RA64_9BACT</name>
<dbReference type="EMBL" id="CACRSS010000001">
    <property type="protein sequence ID" value="VYS77189.1"/>
    <property type="molecule type" value="Genomic_DNA"/>
</dbReference>
<protein>
    <submittedName>
        <fullName evidence="1">Uncharacterized protein</fullName>
    </submittedName>
</protein>
<dbReference type="AlphaFoldDB" id="A0A6N2RA64"/>
<proteinExistence type="predicted"/>
<accession>A0A6N2RA64</accession>
<evidence type="ECO:0000313" key="1">
    <source>
        <dbReference type="EMBL" id="VYS77189.1"/>
    </source>
</evidence>
<sequence>MNGSAPIAGLLHKSAPGSVLRSEAKTWNPAFSNIGLLIRYGIVPMPHGAPQAPRHPDANLCSNDFSFLKFSIFRRNICISTPAKARGSQRTDNATEEAFSPEKQTPIIKRPGNISTFPLKSELDAGLAIRFPHGKRSKIRRKHHFLLVSGKCFAIMAQRLFFRKAGKRPSLPSC</sequence>
<gene>
    <name evidence="1" type="ORF">AMLFYP55_00286</name>
</gene>
<organism evidence="1">
    <name type="scientific">Akkermansia muciniphila</name>
    <dbReference type="NCBI Taxonomy" id="239935"/>
    <lineage>
        <taxon>Bacteria</taxon>
        <taxon>Pseudomonadati</taxon>
        <taxon>Verrucomicrobiota</taxon>
        <taxon>Verrucomicrobiia</taxon>
        <taxon>Verrucomicrobiales</taxon>
        <taxon>Akkermansiaceae</taxon>
        <taxon>Akkermansia</taxon>
    </lineage>
</organism>